<gene>
    <name evidence="1" type="ORF">SAMN04488597_1535</name>
</gene>
<protein>
    <submittedName>
        <fullName evidence="1">Uncharacterized protein</fullName>
    </submittedName>
</protein>
<dbReference type="RefSeq" id="WP_258222530.1">
    <property type="nucleotide sequence ID" value="NZ_FMYT01000053.1"/>
</dbReference>
<dbReference type="Proteomes" id="UP000324896">
    <property type="component" value="Unassembled WGS sequence"/>
</dbReference>
<organism evidence="1 2">
    <name type="scientific">Halanaerobium congolense</name>
    <dbReference type="NCBI Taxonomy" id="54121"/>
    <lineage>
        <taxon>Bacteria</taxon>
        <taxon>Bacillati</taxon>
        <taxon>Bacillota</taxon>
        <taxon>Clostridia</taxon>
        <taxon>Halanaerobiales</taxon>
        <taxon>Halanaerobiaceae</taxon>
        <taxon>Halanaerobium</taxon>
    </lineage>
</organism>
<dbReference type="AlphaFoldDB" id="A0A1G6TRZ2"/>
<name>A0A1G6TRZ2_9FIRM</name>
<evidence type="ECO:0000313" key="1">
    <source>
        <dbReference type="EMBL" id="SDD31873.1"/>
    </source>
</evidence>
<reference evidence="1 2" key="1">
    <citation type="submission" date="2016-10" db="EMBL/GenBank/DDBJ databases">
        <authorList>
            <person name="Varghese N."/>
            <person name="Submissions S."/>
        </authorList>
    </citation>
    <scope>NUCLEOTIDE SEQUENCE [LARGE SCALE GENOMIC DNA]</scope>
    <source>
        <strain evidence="1 2">WG10</strain>
    </source>
</reference>
<proteinExistence type="predicted"/>
<sequence>MYVKECPECKGKSYSSSKKNWICPYCGEDLNDVEAKQPEN</sequence>
<accession>A0A1G6TRZ2</accession>
<dbReference type="EMBL" id="FMYT01000053">
    <property type="protein sequence ID" value="SDD31873.1"/>
    <property type="molecule type" value="Genomic_DNA"/>
</dbReference>
<evidence type="ECO:0000313" key="2">
    <source>
        <dbReference type="Proteomes" id="UP000324896"/>
    </source>
</evidence>